<proteinExistence type="predicted"/>
<dbReference type="EMBL" id="CM055731">
    <property type="protein sequence ID" value="KAJ8013336.1"/>
    <property type="molecule type" value="Genomic_DNA"/>
</dbReference>
<dbReference type="Proteomes" id="UP001157502">
    <property type="component" value="Chromosome 4"/>
</dbReference>
<comment type="caution">
    <text evidence="1">The sequence shown here is derived from an EMBL/GenBank/DDBJ whole genome shotgun (WGS) entry which is preliminary data.</text>
</comment>
<accession>A0ACC2HBQ9</accession>
<organism evidence="1 2">
    <name type="scientific">Dallia pectoralis</name>
    <name type="common">Alaska blackfish</name>
    <dbReference type="NCBI Taxonomy" id="75939"/>
    <lineage>
        <taxon>Eukaryota</taxon>
        <taxon>Metazoa</taxon>
        <taxon>Chordata</taxon>
        <taxon>Craniata</taxon>
        <taxon>Vertebrata</taxon>
        <taxon>Euteleostomi</taxon>
        <taxon>Actinopterygii</taxon>
        <taxon>Neopterygii</taxon>
        <taxon>Teleostei</taxon>
        <taxon>Protacanthopterygii</taxon>
        <taxon>Esociformes</taxon>
        <taxon>Umbridae</taxon>
        <taxon>Dallia</taxon>
    </lineage>
</organism>
<gene>
    <name evidence="1" type="ORF">DPEC_G00052210</name>
</gene>
<reference evidence="1" key="1">
    <citation type="submission" date="2021-05" db="EMBL/GenBank/DDBJ databases">
        <authorList>
            <person name="Pan Q."/>
            <person name="Jouanno E."/>
            <person name="Zahm M."/>
            <person name="Klopp C."/>
            <person name="Cabau C."/>
            <person name="Louis A."/>
            <person name="Berthelot C."/>
            <person name="Parey E."/>
            <person name="Roest Crollius H."/>
            <person name="Montfort J."/>
            <person name="Robinson-Rechavi M."/>
            <person name="Bouchez O."/>
            <person name="Lampietro C."/>
            <person name="Lopez Roques C."/>
            <person name="Donnadieu C."/>
            <person name="Postlethwait J."/>
            <person name="Bobe J."/>
            <person name="Dillon D."/>
            <person name="Chandos A."/>
            <person name="von Hippel F."/>
            <person name="Guiguen Y."/>
        </authorList>
    </citation>
    <scope>NUCLEOTIDE SEQUENCE</scope>
    <source>
        <strain evidence="1">YG-Jan2019</strain>
    </source>
</reference>
<name>A0ACC2HBQ9_DALPE</name>
<evidence type="ECO:0000313" key="1">
    <source>
        <dbReference type="EMBL" id="KAJ8013336.1"/>
    </source>
</evidence>
<evidence type="ECO:0000313" key="2">
    <source>
        <dbReference type="Proteomes" id="UP001157502"/>
    </source>
</evidence>
<protein>
    <submittedName>
        <fullName evidence="1">Uncharacterized protein</fullName>
    </submittedName>
</protein>
<keyword evidence="2" id="KW-1185">Reference proteome</keyword>
<sequence>MSGRRAGRRTQHNGLTNNVSCTQVVSGQLQPPSRTRHGKFSHSPPLALPPRRFPGKKRGNRRLRRI</sequence>